<dbReference type="Proteomes" id="UP000248806">
    <property type="component" value="Unassembled WGS sequence"/>
</dbReference>
<dbReference type="InterPro" id="IPR036388">
    <property type="entry name" value="WH-like_DNA-bd_sf"/>
</dbReference>
<evidence type="ECO:0000313" key="1">
    <source>
        <dbReference type="EMBL" id="PZW25357.1"/>
    </source>
</evidence>
<keyword evidence="2" id="KW-1185">Reference proteome</keyword>
<dbReference type="RefSeq" id="WP_111324735.1">
    <property type="nucleotide sequence ID" value="NZ_BIFX01000002.1"/>
</dbReference>
<comment type="caution">
    <text evidence="1">The sequence shown here is derived from an EMBL/GenBank/DDBJ whole genome shotgun (WGS) entry which is preliminary data.</text>
</comment>
<dbReference type="InterPro" id="IPR036390">
    <property type="entry name" value="WH_DNA-bd_sf"/>
</dbReference>
<accession>A0A326U3G2</accession>
<proteinExistence type="predicted"/>
<protein>
    <submittedName>
        <fullName evidence="1">Uncharacterized protein</fullName>
    </submittedName>
</protein>
<dbReference type="EMBL" id="QKUF01000019">
    <property type="protein sequence ID" value="PZW25357.1"/>
    <property type="molecule type" value="Genomic_DNA"/>
</dbReference>
<name>A0A326U3G2_THEHA</name>
<sequence length="612" mass="70746">MQLSAEQHQQLLWLTWHSLSSVEELARIQHKNTKTIWRLLHQLETGNFISHVVLSEAHRIFRYYLTDQGLQYLAQSLQLPSPLPLAQSYPVTRADLQARLARIDIHAILSTCISHLLATSPAGSQLVWYQQPWKEPFRSSRGQQRFVVYDALYIVRTPSKAHLHYAISVDLPDRPFHSREDRSFLTHIQRSQSTPQPGRPRPVFLLLSIPARYSFWADLIAPLPFLQGAIGNLLQLEQINEQIWLPLKHLAHWPRNTTQLHHLHSLFPPLPPSSASLPNTSISPISIHSSDQAPCISRSLPVYVGADLQHEAQQFASQAPFKQAHLMLEALRGGKKTQIETAAMLSLLLNQQQKTILSWLTRHPYLGDDDLLTLLHPGKTDLRLLHRHLEPLIALQLVQCSFWEDAPTQRERNRYHVTEIALRYQAIRHRRSLTSYLHPAPSGSWQQRGITLLHNQHSHTCELYRCIRAIYALASPTTYSIMYWKNAQEAIRWHQDALSHKIVFIRPDAEFIYQLPGNTLPQSLLIEYDRGTTFFREHIAKIEAYGDYQQTTGKHLPPLLFILHRSHKRKSIQEAIKEAEARELHIFLHSEEEIHRYGLQPLLADLLNTRFP</sequence>
<dbReference type="Gene3D" id="1.10.10.10">
    <property type="entry name" value="Winged helix-like DNA-binding domain superfamily/Winged helix DNA-binding domain"/>
    <property type="match status" value="1"/>
</dbReference>
<reference evidence="1 2" key="1">
    <citation type="submission" date="2018-06" db="EMBL/GenBank/DDBJ databases">
        <title>Genomic Encyclopedia of Archaeal and Bacterial Type Strains, Phase II (KMG-II): from individual species to whole genera.</title>
        <authorList>
            <person name="Goeker M."/>
        </authorList>
    </citation>
    <scope>NUCLEOTIDE SEQUENCE [LARGE SCALE GENOMIC DNA]</scope>
    <source>
        <strain evidence="1 2">ATCC BAA-1881</strain>
    </source>
</reference>
<dbReference type="AlphaFoldDB" id="A0A326U3G2"/>
<dbReference type="SUPFAM" id="SSF46785">
    <property type="entry name" value="Winged helix' DNA-binding domain"/>
    <property type="match status" value="1"/>
</dbReference>
<dbReference type="OrthoDB" id="141000at2"/>
<gene>
    <name evidence="1" type="ORF">EI42_04409</name>
</gene>
<organism evidence="1 2">
    <name type="scientific">Thermosporothrix hazakensis</name>
    <dbReference type="NCBI Taxonomy" id="644383"/>
    <lineage>
        <taxon>Bacteria</taxon>
        <taxon>Bacillati</taxon>
        <taxon>Chloroflexota</taxon>
        <taxon>Ktedonobacteria</taxon>
        <taxon>Ktedonobacterales</taxon>
        <taxon>Thermosporotrichaceae</taxon>
        <taxon>Thermosporothrix</taxon>
    </lineage>
</organism>
<evidence type="ECO:0000313" key="2">
    <source>
        <dbReference type="Proteomes" id="UP000248806"/>
    </source>
</evidence>